<dbReference type="InterPro" id="IPR041664">
    <property type="entry name" value="AAA_16"/>
</dbReference>
<dbReference type="EMBL" id="BAAAQR010000020">
    <property type="protein sequence ID" value="GAA2156500.1"/>
    <property type="molecule type" value="Genomic_DNA"/>
</dbReference>
<dbReference type="InterPro" id="IPR027417">
    <property type="entry name" value="P-loop_NTPase"/>
</dbReference>
<dbReference type="SUPFAM" id="SSF46894">
    <property type="entry name" value="C-terminal effector domain of the bipartite response regulators"/>
    <property type="match status" value="1"/>
</dbReference>
<evidence type="ECO:0000313" key="4">
    <source>
        <dbReference type="EMBL" id="GAA2156500.1"/>
    </source>
</evidence>
<evidence type="ECO:0000313" key="5">
    <source>
        <dbReference type="Proteomes" id="UP001501771"/>
    </source>
</evidence>
<comment type="caution">
    <text evidence="4">The sequence shown here is derived from an EMBL/GenBank/DDBJ whole genome shotgun (WGS) entry which is preliminary data.</text>
</comment>
<dbReference type="PRINTS" id="PR00038">
    <property type="entry name" value="HTHLUXR"/>
</dbReference>
<sequence length="991" mass="105739">MAVPPDTGHSGGMTRAASRLVGRDAELGRLGHAAERARSGERTVVVIEGDAGLGKSRLVAEALAVHHHPADVVGLGYGIELTGGQIPYGVAADLLRTLVRDAGADRVRSAAGAYAPALAPLCPDLGPEADAEATAARILPAYASTIEWLGVERLVWLVIDDLPWVDAASRDLIGYLARVVRSSRLLVVVTVRTHDPASDPAVTELVDSVTALDGVDRIPLNVLGREDTAALVTDLTSGTATQEQVERLVAAGQGSPLLTEQLVAAGLDDHGLGLVVSPMLARIQRLDPDTLRLVQLAALGDGHLAHRLLRLVYAAPEARFDAAVDHALDVGLLRYRTEEREFTFAHPLLRAAAEETLSPAERLRGHHGWGEVLCDPRHHHDEARLLVAAAHHWAATDDDTASFRAALTAARVTNRMGDGAGTGNLLLRAWNLWERVPDAAVVAGRGRDDLLVDLADALQSADRLAECAPIFEGELDRTRGDPTAPPLRRLYLAMAAGDIRDVLGDTADPGLYAAALPSATALLAEPPAPLLSRGLNALAWYVRWSDPALSYRLFARALEVSREVGGSAEISFNSGLVAYQLASRGRHDEALAVCDSGLESCVGLVDYLGLEDVRGNVLALSGKLQAGVAQLERALARLPDPSLAPAEWVQSALRTAEWLTSTGNWARAESLLRTCAELNVDEWLTRTFVAADTSVFACHRGELDRAARLADAAWESLGPSEQSQWAVVRYAVRRCRALVAASRRDHDEAHRLLAPLLSHPGIETDAMLWGAAELAARVEGDRADLGAPPARDSLALVTAALEALPSDGPFLTALQRQARADLARAEHTDTADTWAEVRHTWLDLGHIPSTGWACFRLAGAHVRAGDRHSAEAPLGEAWQIAERLGAAPLRDAVVDLARGARIPLARPPDSTRPTSGPLARLTERELEVLRHVAAGRSNDEIAEALFISPKTASVHVSRILVKLDVTTRTKAAAFAYKAGLVTLPSGDMSPS</sequence>
<feature type="domain" description="HTH luxR-type" evidence="3">
    <location>
        <begin position="914"/>
        <end position="979"/>
    </location>
</feature>
<evidence type="ECO:0000259" key="3">
    <source>
        <dbReference type="PROSITE" id="PS50043"/>
    </source>
</evidence>
<protein>
    <recommendedName>
        <fullName evidence="3">HTH luxR-type domain-containing protein</fullName>
    </recommendedName>
</protein>
<dbReference type="Proteomes" id="UP001501771">
    <property type="component" value="Unassembled WGS sequence"/>
</dbReference>
<dbReference type="InterPro" id="IPR000792">
    <property type="entry name" value="Tscrpt_reg_LuxR_C"/>
</dbReference>
<dbReference type="SUPFAM" id="SSF48452">
    <property type="entry name" value="TPR-like"/>
    <property type="match status" value="1"/>
</dbReference>
<proteinExistence type="predicted"/>
<keyword evidence="5" id="KW-1185">Reference proteome</keyword>
<dbReference type="PROSITE" id="PS50043">
    <property type="entry name" value="HTH_LUXR_2"/>
    <property type="match status" value="1"/>
</dbReference>
<name>A0ABN3AA52_9ACTN</name>
<dbReference type="Gene3D" id="1.10.10.10">
    <property type="entry name" value="Winged helix-like DNA-binding domain superfamily/Winged helix DNA-binding domain"/>
    <property type="match status" value="1"/>
</dbReference>
<accession>A0ABN3AA52</accession>
<dbReference type="Pfam" id="PF00196">
    <property type="entry name" value="GerE"/>
    <property type="match status" value="1"/>
</dbReference>
<organism evidence="4 5">
    <name type="scientific">Nocardioides koreensis</name>
    <dbReference type="NCBI Taxonomy" id="433651"/>
    <lineage>
        <taxon>Bacteria</taxon>
        <taxon>Bacillati</taxon>
        <taxon>Actinomycetota</taxon>
        <taxon>Actinomycetes</taxon>
        <taxon>Propionibacteriales</taxon>
        <taxon>Nocardioidaceae</taxon>
        <taxon>Nocardioides</taxon>
    </lineage>
</organism>
<dbReference type="SMART" id="SM00421">
    <property type="entry name" value="HTH_LUXR"/>
    <property type="match status" value="1"/>
</dbReference>
<dbReference type="PANTHER" id="PTHR16305">
    <property type="entry name" value="TESTICULAR SOLUBLE ADENYLYL CYCLASE"/>
    <property type="match status" value="1"/>
</dbReference>
<dbReference type="InterPro" id="IPR011990">
    <property type="entry name" value="TPR-like_helical_dom_sf"/>
</dbReference>
<keyword evidence="2" id="KW-0067">ATP-binding</keyword>
<keyword evidence="1" id="KW-0547">Nucleotide-binding</keyword>
<dbReference type="InterPro" id="IPR016032">
    <property type="entry name" value="Sig_transdc_resp-reg_C-effctor"/>
</dbReference>
<evidence type="ECO:0000256" key="2">
    <source>
        <dbReference type="ARBA" id="ARBA00022840"/>
    </source>
</evidence>
<evidence type="ECO:0000256" key="1">
    <source>
        <dbReference type="ARBA" id="ARBA00022741"/>
    </source>
</evidence>
<dbReference type="SUPFAM" id="SSF52540">
    <property type="entry name" value="P-loop containing nucleoside triphosphate hydrolases"/>
    <property type="match status" value="1"/>
</dbReference>
<dbReference type="CDD" id="cd06170">
    <property type="entry name" value="LuxR_C_like"/>
    <property type="match status" value="1"/>
</dbReference>
<dbReference type="Gene3D" id="1.25.40.10">
    <property type="entry name" value="Tetratricopeptide repeat domain"/>
    <property type="match status" value="1"/>
</dbReference>
<dbReference type="InterPro" id="IPR036388">
    <property type="entry name" value="WH-like_DNA-bd_sf"/>
</dbReference>
<gene>
    <name evidence="4" type="ORF">GCM10009844_44820</name>
</gene>
<dbReference type="Pfam" id="PF13191">
    <property type="entry name" value="AAA_16"/>
    <property type="match status" value="1"/>
</dbReference>
<reference evidence="4 5" key="1">
    <citation type="journal article" date="2019" name="Int. J. Syst. Evol. Microbiol.">
        <title>The Global Catalogue of Microorganisms (GCM) 10K type strain sequencing project: providing services to taxonomists for standard genome sequencing and annotation.</title>
        <authorList>
            <consortium name="The Broad Institute Genomics Platform"/>
            <consortium name="The Broad Institute Genome Sequencing Center for Infectious Disease"/>
            <person name="Wu L."/>
            <person name="Ma J."/>
        </authorList>
    </citation>
    <scope>NUCLEOTIDE SEQUENCE [LARGE SCALE GENOMIC DNA]</scope>
    <source>
        <strain evidence="4 5">JCM 16022</strain>
    </source>
</reference>
<dbReference type="PANTHER" id="PTHR16305:SF35">
    <property type="entry name" value="TRANSCRIPTIONAL ACTIVATOR DOMAIN"/>
    <property type="match status" value="1"/>
</dbReference>